<dbReference type="PANTHER" id="PTHR42790">
    <property type="entry name" value="AMINOTRANSFERASE"/>
    <property type="match status" value="1"/>
</dbReference>
<comment type="similarity">
    <text evidence="2">Belongs to the class-I pyridoxal-phosphate-dependent aminotransferase family.</text>
</comment>
<organism evidence="8 9">
    <name type="scientific">Pseudoclavibacter endophyticus</name>
    <dbReference type="NCBI Taxonomy" id="1778590"/>
    <lineage>
        <taxon>Bacteria</taxon>
        <taxon>Bacillati</taxon>
        <taxon>Actinomycetota</taxon>
        <taxon>Actinomycetes</taxon>
        <taxon>Micrococcales</taxon>
        <taxon>Microbacteriaceae</taxon>
        <taxon>Pseudoclavibacter</taxon>
    </lineage>
</organism>
<dbReference type="Gene3D" id="3.90.1150.10">
    <property type="entry name" value="Aspartate Aminotransferase, domain 1"/>
    <property type="match status" value="1"/>
</dbReference>
<evidence type="ECO:0000256" key="5">
    <source>
        <dbReference type="ARBA" id="ARBA00022679"/>
    </source>
</evidence>
<reference evidence="8 9" key="1">
    <citation type="submission" date="2019-09" db="EMBL/GenBank/DDBJ databases">
        <title>Phylogeny of genus Pseudoclavibacter and closely related genus.</title>
        <authorList>
            <person name="Li Y."/>
        </authorList>
    </citation>
    <scope>NUCLEOTIDE SEQUENCE [LARGE SCALE GENOMIC DNA]</scope>
    <source>
        <strain evidence="8 9">EGI 60007</strain>
    </source>
</reference>
<keyword evidence="6" id="KW-0663">Pyridoxal phosphate</keyword>
<dbReference type="EMBL" id="WBJY01000001">
    <property type="protein sequence ID" value="KAB1648781.1"/>
    <property type="molecule type" value="Genomic_DNA"/>
</dbReference>
<dbReference type="PANTHER" id="PTHR42790:SF19">
    <property type="entry name" value="KYNURENINE_ALPHA-AMINOADIPATE AMINOTRANSFERASE, MITOCHONDRIAL"/>
    <property type="match status" value="1"/>
</dbReference>
<keyword evidence="9" id="KW-1185">Reference proteome</keyword>
<proteinExistence type="inferred from homology"/>
<gene>
    <name evidence="8" type="ORF">F8O04_00285</name>
</gene>
<evidence type="ECO:0000256" key="3">
    <source>
        <dbReference type="ARBA" id="ARBA00011738"/>
    </source>
</evidence>
<dbReference type="CDD" id="cd00609">
    <property type="entry name" value="AAT_like"/>
    <property type="match status" value="1"/>
</dbReference>
<dbReference type="GO" id="GO:1901605">
    <property type="term" value="P:alpha-amino acid metabolic process"/>
    <property type="evidence" value="ECO:0007669"/>
    <property type="project" value="TreeGrafter"/>
</dbReference>
<comment type="cofactor">
    <cofactor evidence="1">
        <name>pyridoxal 5'-phosphate</name>
        <dbReference type="ChEBI" id="CHEBI:597326"/>
    </cofactor>
</comment>
<dbReference type="RefSeq" id="WP_158027335.1">
    <property type="nucleotide sequence ID" value="NZ_BMHG01000001.1"/>
</dbReference>
<evidence type="ECO:0000256" key="4">
    <source>
        <dbReference type="ARBA" id="ARBA00022576"/>
    </source>
</evidence>
<dbReference type="InterPro" id="IPR015421">
    <property type="entry name" value="PyrdxlP-dep_Trfase_major"/>
</dbReference>
<dbReference type="Pfam" id="PF00155">
    <property type="entry name" value="Aminotran_1_2"/>
    <property type="match status" value="1"/>
</dbReference>
<dbReference type="Proteomes" id="UP000431744">
    <property type="component" value="Unassembled WGS sequence"/>
</dbReference>
<protein>
    <submittedName>
        <fullName evidence="8">PLP-dependent aminotransferase family protein</fullName>
    </submittedName>
</protein>
<feature type="domain" description="Aminotransferase class I/classII large" evidence="7">
    <location>
        <begin position="62"/>
        <end position="403"/>
    </location>
</feature>
<comment type="caution">
    <text evidence="8">The sequence shown here is derived from an EMBL/GenBank/DDBJ whole genome shotgun (WGS) entry which is preliminary data.</text>
</comment>
<name>A0A6H9WLU7_9MICO</name>
<dbReference type="GO" id="GO:0030170">
    <property type="term" value="F:pyridoxal phosphate binding"/>
    <property type="evidence" value="ECO:0007669"/>
    <property type="project" value="InterPro"/>
</dbReference>
<accession>A0A6H9WLU7</accession>
<dbReference type="AlphaFoldDB" id="A0A6H9WLU7"/>
<dbReference type="GO" id="GO:0008483">
    <property type="term" value="F:transaminase activity"/>
    <property type="evidence" value="ECO:0007669"/>
    <property type="project" value="UniProtKB-KW"/>
</dbReference>
<dbReference type="FunFam" id="3.40.640.10:FF:000053">
    <property type="entry name" value="Aminotransferase, class I"/>
    <property type="match status" value="1"/>
</dbReference>
<sequence length="438" mass="48521">MTSGERGPQTGRTFDPWYSSYAERTAGLAASEVRALFAVASRPEVVSLAGGMPYVKALPEELIDSAFRAMMREHGSEALQYGGGQGIPEVREQILQIMALEGIVDASPDDIVTTTGSQHALDLVAKLFLDPGDVVLAESPSYVGAIGTFRSYQAQIVHVDLDDDGLIPEALEQSIARLRAEGKTLKFLYTIPNFNNPAAVTMSLERRARVLEICKREHILILEDNPYGLLYFGEPAPPAIRSLDAEHVIYLGSFSKILSPGLRVGWALAPHAIREKLILAVESSILSPSTFNQWVVTEYLRQSDWQQQIAGFRAVYKERRDAMDQALREHLPQLSWTSPDGGFFTWLRLTPELDSKEMLPRAVTELVAYTPGTAFYADGRGQQEIRLSFCYPTPDRIRLGVRRLANVINGELELLETFGTAARSRGEDRVTMPPPDIS</sequence>
<evidence type="ECO:0000313" key="9">
    <source>
        <dbReference type="Proteomes" id="UP000431744"/>
    </source>
</evidence>
<evidence type="ECO:0000259" key="7">
    <source>
        <dbReference type="Pfam" id="PF00155"/>
    </source>
</evidence>
<keyword evidence="5 8" id="KW-0808">Transferase</keyword>
<dbReference type="InterPro" id="IPR050859">
    <property type="entry name" value="Class-I_PLP-dep_aminotransf"/>
</dbReference>
<dbReference type="Gene3D" id="3.40.640.10">
    <property type="entry name" value="Type I PLP-dependent aspartate aminotransferase-like (Major domain)"/>
    <property type="match status" value="1"/>
</dbReference>
<dbReference type="OrthoDB" id="199743at2"/>
<evidence type="ECO:0000256" key="6">
    <source>
        <dbReference type="ARBA" id="ARBA00022898"/>
    </source>
</evidence>
<evidence type="ECO:0000313" key="8">
    <source>
        <dbReference type="EMBL" id="KAB1648781.1"/>
    </source>
</evidence>
<keyword evidence="4 8" id="KW-0032">Aminotransferase</keyword>
<dbReference type="InterPro" id="IPR015422">
    <property type="entry name" value="PyrdxlP-dep_Trfase_small"/>
</dbReference>
<comment type="subunit">
    <text evidence="3">Homodimer.</text>
</comment>
<dbReference type="InterPro" id="IPR004839">
    <property type="entry name" value="Aminotransferase_I/II_large"/>
</dbReference>
<dbReference type="SUPFAM" id="SSF53383">
    <property type="entry name" value="PLP-dependent transferases"/>
    <property type="match status" value="1"/>
</dbReference>
<evidence type="ECO:0000256" key="1">
    <source>
        <dbReference type="ARBA" id="ARBA00001933"/>
    </source>
</evidence>
<evidence type="ECO:0000256" key="2">
    <source>
        <dbReference type="ARBA" id="ARBA00007441"/>
    </source>
</evidence>
<dbReference type="InterPro" id="IPR015424">
    <property type="entry name" value="PyrdxlP-dep_Trfase"/>
</dbReference>